<dbReference type="EMBL" id="PGOL01002006">
    <property type="protein sequence ID" value="PKI51530.1"/>
    <property type="molecule type" value="Genomic_DNA"/>
</dbReference>
<dbReference type="InterPro" id="IPR056447">
    <property type="entry name" value="REV3_N"/>
</dbReference>
<sequence>MADSQPSSNIFSIRIVSIDYYMAPPLPGVDICYSSFQGEKVNEVPVIRVYGSTPAGQKACLHVHQALPYLYVPCADIPLPLTMEGDSYTHGVSLAIEKALKLRGNAAAKRQHVHGCSLVRGRRFYGYHASEELFVKIYLYNPHDIARAAKLLLVCCCP</sequence>
<dbReference type="PANTHER" id="PTHR45812:SF1">
    <property type="entry name" value="DNA POLYMERASE ZETA CATALYTIC SUBUNIT"/>
    <property type="match status" value="1"/>
</dbReference>
<dbReference type="Proteomes" id="UP000233551">
    <property type="component" value="Unassembled WGS sequence"/>
</dbReference>
<dbReference type="STRING" id="22663.A0A2I0J6J6"/>
<dbReference type="Pfam" id="PF24055">
    <property type="entry name" value="POL3_N"/>
    <property type="match status" value="1"/>
</dbReference>
<feature type="domain" description="DNA polymerase zeta catalytic subunit N-terminal" evidence="3">
    <location>
        <begin position="11"/>
        <end position="64"/>
    </location>
</feature>
<evidence type="ECO:0000313" key="4">
    <source>
        <dbReference type="EMBL" id="PKI51530.1"/>
    </source>
</evidence>
<evidence type="ECO:0000259" key="2">
    <source>
        <dbReference type="Pfam" id="PF24055"/>
    </source>
</evidence>
<dbReference type="SUPFAM" id="SSF53098">
    <property type="entry name" value="Ribonuclease H-like"/>
    <property type="match status" value="1"/>
</dbReference>
<organism evidence="4 5">
    <name type="scientific">Punica granatum</name>
    <name type="common">Pomegranate</name>
    <dbReference type="NCBI Taxonomy" id="22663"/>
    <lineage>
        <taxon>Eukaryota</taxon>
        <taxon>Viridiplantae</taxon>
        <taxon>Streptophyta</taxon>
        <taxon>Embryophyta</taxon>
        <taxon>Tracheophyta</taxon>
        <taxon>Spermatophyta</taxon>
        <taxon>Magnoliopsida</taxon>
        <taxon>eudicotyledons</taxon>
        <taxon>Gunneridae</taxon>
        <taxon>Pentapetalae</taxon>
        <taxon>rosids</taxon>
        <taxon>malvids</taxon>
        <taxon>Myrtales</taxon>
        <taxon>Lythraceae</taxon>
        <taxon>Punica</taxon>
    </lineage>
</organism>
<evidence type="ECO:0000259" key="3">
    <source>
        <dbReference type="Pfam" id="PF24065"/>
    </source>
</evidence>
<dbReference type="GO" id="GO:0005634">
    <property type="term" value="C:nucleus"/>
    <property type="evidence" value="ECO:0007669"/>
    <property type="project" value="TreeGrafter"/>
</dbReference>
<protein>
    <recommendedName>
        <fullName evidence="6">DNA-directed DNA polymerase family B exonuclease domain-containing protein</fullName>
    </recommendedName>
</protein>
<dbReference type="InterPro" id="IPR012337">
    <property type="entry name" value="RNaseH-like_sf"/>
</dbReference>
<reference evidence="4 5" key="1">
    <citation type="submission" date="2017-11" db="EMBL/GenBank/DDBJ databases">
        <title>De-novo sequencing of pomegranate (Punica granatum L.) genome.</title>
        <authorList>
            <person name="Akparov Z."/>
            <person name="Amiraslanov A."/>
            <person name="Hajiyeva S."/>
            <person name="Abbasov M."/>
            <person name="Kaur K."/>
            <person name="Hamwieh A."/>
            <person name="Solovyev V."/>
            <person name="Salamov A."/>
            <person name="Braich B."/>
            <person name="Kosarev P."/>
            <person name="Mahmoud A."/>
            <person name="Hajiyev E."/>
            <person name="Babayeva S."/>
            <person name="Izzatullayeva V."/>
            <person name="Mammadov A."/>
            <person name="Mammadov A."/>
            <person name="Sharifova S."/>
            <person name="Ojaghi J."/>
            <person name="Eynullazada K."/>
            <person name="Bayramov B."/>
            <person name="Abdulazimova A."/>
            <person name="Shahmuradov I."/>
        </authorList>
    </citation>
    <scope>NUCLEOTIDE SEQUENCE [LARGE SCALE GENOMIC DNA]</scope>
    <source>
        <strain evidence="5">cv. AG2017</strain>
        <tissue evidence="4">Leaf</tissue>
    </source>
</reference>
<dbReference type="InterPro" id="IPR056435">
    <property type="entry name" value="DPOD/Z_N"/>
</dbReference>
<dbReference type="GO" id="GO:0016035">
    <property type="term" value="C:zeta DNA polymerase complex"/>
    <property type="evidence" value="ECO:0007669"/>
    <property type="project" value="InterPro"/>
</dbReference>
<accession>A0A2I0J6J6</accession>
<comment type="catalytic activity">
    <reaction evidence="1">
        <text>DNA(n) + a 2'-deoxyribonucleoside 5'-triphosphate = DNA(n+1) + diphosphate</text>
        <dbReference type="Rhea" id="RHEA:22508"/>
        <dbReference type="Rhea" id="RHEA-COMP:17339"/>
        <dbReference type="Rhea" id="RHEA-COMP:17340"/>
        <dbReference type="ChEBI" id="CHEBI:33019"/>
        <dbReference type="ChEBI" id="CHEBI:61560"/>
        <dbReference type="ChEBI" id="CHEBI:173112"/>
        <dbReference type="EC" id="2.7.7.7"/>
    </reaction>
</comment>
<dbReference type="GO" id="GO:0000724">
    <property type="term" value="P:double-strand break repair via homologous recombination"/>
    <property type="evidence" value="ECO:0007669"/>
    <property type="project" value="TreeGrafter"/>
</dbReference>
<dbReference type="PANTHER" id="PTHR45812">
    <property type="entry name" value="DNA POLYMERASE ZETA CATALYTIC SUBUNIT"/>
    <property type="match status" value="1"/>
</dbReference>
<dbReference type="GO" id="GO:0042276">
    <property type="term" value="P:error-prone translesion synthesis"/>
    <property type="evidence" value="ECO:0007669"/>
    <property type="project" value="TreeGrafter"/>
</dbReference>
<comment type="caution">
    <text evidence="4">The sequence shown here is derived from an EMBL/GenBank/DDBJ whole genome shotgun (WGS) entry which is preliminary data.</text>
</comment>
<dbReference type="GO" id="GO:0003887">
    <property type="term" value="F:DNA-directed DNA polymerase activity"/>
    <property type="evidence" value="ECO:0007669"/>
    <property type="project" value="UniProtKB-EC"/>
</dbReference>
<name>A0A2I0J6J6_PUNGR</name>
<evidence type="ECO:0000313" key="5">
    <source>
        <dbReference type="Proteomes" id="UP000233551"/>
    </source>
</evidence>
<feature type="domain" description="DNA polymerase delta/zeta catalytic subunit N-terminal" evidence="2">
    <location>
        <begin position="65"/>
        <end position="145"/>
    </location>
</feature>
<keyword evidence="5" id="KW-1185">Reference proteome</keyword>
<gene>
    <name evidence="4" type="ORF">CRG98_028090</name>
</gene>
<evidence type="ECO:0008006" key="6">
    <source>
        <dbReference type="Google" id="ProtNLM"/>
    </source>
</evidence>
<dbReference type="Gene3D" id="3.30.342.10">
    <property type="entry name" value="DNA Polymerase, chain B, domain 1"/>
    <property type="match status" value="1"/>
</dbReference>
<evidence type="ECO:0000256" key="1">
    <source>
        <dbReference type="ARBA" id="ARBA00049244"/>
    </source>
</evidence>
<dbReference type="Pfam" id="PF24065">
    <property type="entry name" value="REV3_N"/>
    <property type="match status" value="1"/>
</dbReference>
<dbReference type="InterPro" id="IPR030559">
    <property type="entry name" value="PolZ_Rev3"/>
</dbReference>
<proteinExistence type="predicted"/>
<dbReference type="AlphaFoldDB" id="A0A2I0J6J6"/>